<organism evidence="1">
    <name type="scientific">Chryseobacterium indologenes</name>
    <name type="common">Flavobacterium indologenes</name>
    <dbReference type="NCBI Taxonomy" id="253"/>
    <lineage>
        <taxon>Bacteria</taxon>
        <taxon>Pseudomonadati</taxon>
        <taxon>Bacteroidota</taxon>
        <taxon>Flavobacteriia</taxon>
        <taxon>Flavobacteriales</taxon>
        <taxon>Weeksellaceae</taxon>
        <taxon>Chryseobacterium group</taxon>
        <taxon>Chryseobacterium</taxon>
    </lineage>
</organism>
<dbReference type="EMBL" id="CP035532">
    <property type="protein sequence ID" value="QBA22061.1"/>
    <property type="molecule type" value="Genomic_DNA"/>
</dbReference>
<protein>
    <submittedName>
        <fullName evidence="1">Uncharacterized protein</fullName>
    </submittedName>
</protein>
<dbReference type="SUPFAM" id="SSF160574">
    <property type="entry name" value="BT0923-like"/>
    <property type="match status" value="1"/>
</dbReference>
<proteinExistence type="predicted"/>
<accession>A0A411DNV4</accession>
<reference evidence="1" key="1">
    <citation type="submission" date="2019-01" db="EMBL/GenBank/DDBJ databases">
        <title>Whole Genome Sequencing for Putative Detection of Antimicrobial Resistance and Potential Virulence Factors in Chryseobacterium indologenes isolated from Nile Tilapia in Tanzania.</title>
        <authorList>
            <person name="Mwega E."/>
            <person name="Mutoloki S."/>
            <person name="Mugimba K."/>
            <person name="Colquhoun D."/>
            <person name="Mdegela R."/>
            <person name="Evensen O."/>
            <person name="Wasteson Y."/>
        </authorList>
    </citation>
    <scope>NUCLEOTIDE SEQUENCE [LARGE SCALE GENOMIC DNA]</scope>
    <source>
        <strain evidence="1">StR 01</strain>
    </source>
</reference>
<dbReference type="Gene3D" id="3.40.1420.30">
    <property type="match status" value="1"/>
</dbReference>
<gene>
    <name evidence="1" type="ORF">EU348_13030</name>
</gene>
<sequence>MVNWNVINSNGRKISSAQIRKNMVSFMTRNHPCSIIDSIEKKYSAYKIHLMNGSCLVFDADGRHVKSN</sequence>
<name>A0A411DNV4_CHRID</name>
<evidence type="ECO:0000313" key="1">
    <source>
        <dbReference type="EMBL" id="QBA22061.1"/>
    </source>
</evidence>
<dbReference type="AlphaFoldDB" id="A0A411DNV4"/>